<dbReference type="InterPro" id="IPR005119">
    <property type="entry name" value="LysR_subst-bd"/>
</dbReference>
<proteinExistence type="inferred from homology"/>
<evidence type="ECO:0000256" key="3">
    <source>
        <dbReference type="ARBA" id="ARBA00023125"/>
    </source>
</evidence>
<dbReference type="SUPFAM" id="SSF53850">
    <property type="entry name" value="Periplasmic binding protein-like II"/>
    <property type="match status" value="1"/>
</dbReference>
<evidence type="ECO:0000256" key="1">
    <source>
        <dbReference type="ARBA" id="ARBA00009437"/>
    </source>
</evidence>
<feature type="domain" description="HTH lysR-type" evidence="5">
    <location>
        <begin position="13"/>
        <end position="70"/>
    </location>
</feature>
<dbReference type="Proteomes" id="UP000260649">
    <property type="component" value="Unassembled WGS sequence"/>
</dbReference>
<keyword evidence="4" id="KW-0804">Transcription</keyword>
<protein>
    <submittedName>
        <fullName evidence="6">LysR family transcriptional regulator</fullName>
    </submittedName>
</protein>
<gene>
    <name evidence="6" type="ORF">DV520_06830</name>
</gene>
<name>A0A3E2B3E7_9FIRM</name>
<dbReference type="Gene3D" id="3.40.190.10">
    <property type="entry name" value="Periplasmic binding protein-like II"/>
    <property type="match status" value="2"/>
</dbReference>
<accession>A0A3E2B3E7</accession>
<dbReference type="GO" id="GO:0003700">
    <property type="term" value="F:DNA-binding transcription factor activity"/>
    <property type="evidence" value="ECO:0007669"/>
    <property type="project" value="InterPro"/>
</dbReference>
<evidence type="ECO:0000313" key="7">
    <source>
        <dbReference type="Proteomes" id="UP000260649"/>
    </source>
</evidence>
<dbReference type="PANTHER" id="PTHR30346:SF28">
    <property type="entry name" value="HTH-TYPE TRANSCRIPTIONAL REGULATOR CYNR"/>
    <property type="match status" value="1"/>
</dbReference>
<dbReference type="FunFam" id="1.10.10.10:FF:000001">
    <property type="entry name" value="LysR family transcriptional regulator"/>
    <property type="match status" value="1"/>
</dbReference>
<dbReference type="InterPro" id="IPR000847">
    <property type="entry name" value="LysR_HTH_N"/>
</dbReference>
<dbReference type="GO" id="GO:0032993">
    <property type="term" value="C:protein-DNA complex"/>
    <property type="evidence" value="ECO:0007669"/>
    <property type="project" value="TreeGrafter"/>
</dbReference>
<dbReference type="CDD" id="cd05466">
    <property type="entry name" value="PBP2_LTTR_substrate"/>
    <property type="match status" value="1"/>
</dbReference>
<dbReference type="AlphaFoldDB" id="A0A3E2B3E7"/>
<dbReference type="PANTHER" id="PTHR30346">
    <property type="entry name" value="TRANSCRIPTIONAL DUAL REGULATOR HCAR-RELATED"/>
    <property type="match status" value="1"/>
</dbReference>
<dbReference type="Gene3D" id="1.10.10.10">
    <property type="entry name" value="Winged helix-like DNA-binding domain superfamily/Winged helix DNA-binding domain"/>
    <property type="match status" value="1"/>
</dbReference>
<dbReference type="Pfam" id="PF03466">
    <property type="entry name" value="LysR_substrate"/>
    <property type="match status" value="1"/>
</dbReference>
<evidence type="ECO:0000256" key="4">
    <source>
        <dbReference type="ARBA" id="ARBA00023163"/>
    </source>
</evidence>
<dbReference type="OrthoDB" id="9803714at2"/>
<keyword evidence="7" id="KW-1185">Reference proteome</keyword>
<evidence type="ECO:0000256" key="2">
    <source>
        <dbReference type="ARBA" id="ARBA00023015"/>
    </source>
</evidence>
<evidence type="ECO:0000259" key="5">
    <source>
        <dbReference type="PROSITE" id="PS50931"/>
    </source>
</evidence>
<dbReference type="SUPFAM" id="SSF46785">
    <property type="entry name" value="Winged helix' DNA-binding domain"/>
    <property type="match status" value="1"/>
</dbReference>
<dbReference type="EMBL" id="QQRQ01000009">
    <property type="protein sequence ID" value="RFT06504.1"/>
    <property type="molecule type" value="Genomic_DNA"/>
</dbReference>
<comment type="similarity">
    <text evidence="1">Belongs to the LysR transcriptional regulatory family.</text>
</comment>
<dbReference type="Pfam" id="PF00126">
    <property type="entry name" value="HTH_1"/>
    <property type="match status" value="1"/>
</dbReference>
<organism evidence="6 7">
    <name type="scientific">Evtepia gabavorous</name>
    <dbReference type="NCBI Taxonomy" id="2211183"/>
    <lineage>
        <taxon>Bacteria</taxon>
        <taxon>Bacillati</taxon>
        <taxon>Bacillota</taxon>
        <taxon>Clostridia</taxon>
        <taxon>Eubacteriales</taxon>
        <taxon>Evtepia</taxon>
    </lineage>
</organism>
<reference evidence="6 7" key="1">
    <citation type="submission" date="2018-07" db="EMBL/GenBank/DDBJ databases">
        <title>GABA Modulating Bacteria of the Human Gut Microbiota.</title>
        <authorList>
            <person name="Strandwitz P."/>
            <person name="Kim K.H."/>
            <person name="Terekhova D."/>
            <person name="Liu J.K."/>
            <person name="Sharma A."/>
            <person name="Levering J."/>
            <person name="Mcdonald D."/>
            <person name="Dietrich D."/>
            <person name="Ramadhar T.R."/>
            <person name="Lekbua A."/>
            <person name="Mroue N."/>
            <person name="Liston C."/>
            <person name="Stewart E.J."/>
            <person name="Dubin M.J."/>
            <person name="Zengler K."/>
            <person name="Knight R."/>
            <person name="Gilbert J.A."/>
            <person name="Clardy J."/>
            <person name="Lewis K."/>
        </authorList>
    </citation>
    <scope>NUCLEOTIDE SEQUENCE [LARGE SCALE GENOMIC DNA]</scope>
    <source>
        <strain evidence="6 7">KLE1738</strain>
    </source>
</reference>
<keyword evidence="2" id="KW-0805">Transcription regulation</keyword>
<sequence>MDMDTLSERSPLMSFRRIEYFLSVAKHLNFTKAARECYVAQAAISQQIKQFEEELGFKLFDRGGTAVALTPAGEYFARQCQSVLSQYHGAVKQARSIADGKKQDLRLGINGPYTQESIPGYLRQFRQLYPEAAIHLREGGREEILDALFQEELDVIVVPDYDLELDQRFDVLELNSERAKFMTGPHTPLAGRQYVSPEELVGQTIFRVEGLSEDPQGHPLPDYFVRLGLGENPVQRVKTYLEATILVQAGLGIAAIPGGMEGKLARDVSVFSIEGDSFRIRTVALRLLPPVSVAADHFFQVIRQDPERVKQGV</sequence>
<comment type="caution">
    <text evidence="6">The sequence shown here is derived from an EMBL/GenBank/DDBJ whole genome shotgun (WGS) entry which is preliminary data.</text>
</comment>
<dbReference type="PRINTS" id="PR00039">
    <property type="entry name" value="HTHLYSR"/>
</dbReference>
<dbReference type="InterPro" id="IPR036390">
    <property type="entry name" value="WH_DNA-bd_sf"/>
</dbReference>
<keyword evidence="3" id="KW-0238">DNA-binding</keyword>
<dbReference type="PROSITE" id="PS50931">
    <property type="entry name" value="HTH_LYSR"/>
    <property type="match status" value="1"/>
</dbReference>
<dbReference type="GO" id="GO:0003677">
    <property type="term" value="F:DNA binding"/>
    <property type="evidence" value="ECO:0007669"/>
    <property type="project" value="UniProtKB-KW"/>
</dbReference>
<dbReference type="InterPro" id="IPR036388">
    <property type="entry name" value="WH-like_DNA-bd_sf"/>
</dbReference>
<evidence type="ECO:0000313" key="6">
    <source>
        <dbReference type="EMBL" id="RFT06504.1"/>
    </source>
</evidence>